<dbReference type="GO" id="GO:0042602">
    <property type="term" value="F:riboflavin reductase (NADPH) activity"/>
    <property type="evidence" value="ECO:0007669"/>
    <property type="project" value="TreeGrafter"/>
</dbReference>
<proteinExistence type="predicted"/>
<dbReference type="EMBL" id="BMYS01000001">
    <property type="protein sequence ID" value="GGW75573.1"/>
    <property type="molecule type" value="Genomic_DNA"/>
</dbReference>
<evidence type="ECO:0000259" key="2">
    <source>
        <dbReference type="SMART" id="SM00903"/>
    </source>
</evidence>
<feature type="domain" description="Flavin reductase like" evidence="2">
    <location>
        <begin position="26"/>
        <end position="168"/>
    </location>
</feature>
<name>A0A918JDF4_9BURK</name>
<comment type="caution">
    <text evidence="3">The sequence shown here is derived from an EMBL/GenBank/DDBJ whole genome shotgun (WGS) entry which is preliminary data.</text>
</comment>
<dbReference type="RefSeq" id="WP_189383501.1">
    <property type="nucleotide sequence ID" value="NZ_BAABFY010000010.1"/>
</dbReference>
<protein>
    <submittedName>
        <fullName evidence="3">Flavin oxidoreductase</fullName>
    </submittedName>
</protein>
<organism evidence="3 4">
    <name type="scientific">Advenella faeciporci</name>
    <dbReference type="NCBI Taxonomy" id="797535"/>
    <lineage>
        <taxon>Bacteria</taxon>
        <taxon>Pseudomonadati</taxon>
        <taxon>Pseudomonadota</taxon>
        <taxon>Betaproteobacteria</taxon>
        <taxon>Burkholderiales</taxon>
        <taxon>Alcaligenaceae</taxon>
    </lineage>
</organism>
<sequence>MTELILEEQRAGRVANFNPREFRNAMGEFATGVVVISTDVDGEPHGMTANAFMSGSLEPPLIIVSVACTARMHDRIQRAGYFGVSILSEHQEWCSNHFAGKPMEGKCPQFERIGNVPVLSGANVQIATDLEHIYSCGDHTLFVGRVHTMERPKHPDRGLLFYAGRYGKIISKGAPLTFSLDENVYDATSCW</sequence>
<dbReference type="Gene3D" id="2.30.110.10">
    <property type="entry name" value="Electron Transport, Fmn-binding Protein, Chain A"/>
    <property type="match status" value="1"/>
</dbReference>
<dbReference type="Pfam" id="PF01613">
    <property type="entry name" value="Flavin_Reduct"/>
    <property type="match status" value="1"/>
</dbReference>
<dbReference type="GO" id="GO:0010181">
    <property type="term" value="F:FMN binding"/>
    <property type="evidence" value="ECO:0007669"/>
    <property type="project" value="InterPro"/>
</dbReference>
<dbReference type="PANTHER" id="PTHR30466">
    <property type="entry name" value="FLAVIN REDUCTASE"/>
    <property type="match status" value="1"/>
</dbReference>
<accession>A0A918JDF4</accession>
<dbReference type="GO" id="GO:0006208">
    <property type="term" value="P:pyrimidine nucleobase catabolic process"/>
    <property type="evidence" value="ECO:0007669"/>
    <property type="project" value="TreeGrafter"/>
</dbReference>
<reference evidence="3" key="1">
    <citation type="journal article" date="2014" name="Int. J. Syst. Evol. Microbiol.">
        <title>Complete genome sequence of Corynebacterium casei LMG S-19264T (=DSM 44701T), isolated from a smear-ripened cheese.</title>
        <authorList>
            <consortium name="US DOE Joint Genome Institute (JGI-PGF)"/>
            <person name="Walter F."/>
            <person name="Albersmeier A."/>
            <person name="Kalinowski J."/>
            <person name="Ruckert C."/>
        </authorList>
    </citation>
    <scope>NUCLEOTIDE SEQUENCE</scope>
    <source>
        <strain evidence="3">KCTC 23732</strain>
    </source>
</reference>
<reference evidence="3" key="2">
    <citation type="submission" date="2020-09" db="EMBL/GenBank/DDBJ databases">
        <authorList>
            <person name="Sun Q."/>
            <person name="Kim S."/>
        </authorList>
    </citation>
    <scope>NUCLEOTIDE SEQUENCE</scope>
    <source>
        <strain evidence="3">KCTC 23732</strain>
    </source>
</reference>
<evidence type="ECO:0000256" key="1">
    <source>
        <dbReference type="ARBA" id="ARBA00023002"/>
    </source>
</evidence>
<evidence type="ECO:0000313" key="4">
    <source>
        <dbReference type="Proteomes" id="UP000608345"/>
    </source>
</evidence>
<dbReference type="AlphaFoldDB" id="A0A918JDF4"/>
<gene>
    <name evidence="3" type="ORF">GCM10011450_01200</name>
</gene>
<dbReference type="Proteomes" id="UP000608345">
    <property type="component" value="Unassembled WGS sequence"/>
</dbReference>
<dbReference type="InterPro" id="IPR002563">
    <property type="entry name" value="Flavin_Rdtase-like_dom"/>
</dbReference>
<dbReference type="SUPFAM" id="SSF50475">
    <property type="entry name" value="FMN-binding split barrel"/>
    <property type="match status" value="1"/>
</dbReference>
<dbReference type="InterPro" id="IPR050268">
    <property type="entry name" value="NADH-dep_flavin_reductase"/>
</dbReference>
<dbReference type="InterPro" id="IPR012349">
    <property type="entry name" value="Split_barrel_FMN-bd"/>
</dbReference>
<keyword evidence="4" id="KW-1185">Reference proteome</keyword>
<dbReference type="PANTHER" id="PTHR30466:SF1">
    <property type="entry name" value="FMN REDUCTASE (NADH) RUTF"/>
    <property type="match status" value="1"/>
</dbReference>
<keyword evidence="1" id="KW-0560">Oxidoreductase</keyword>
<dbReference type="SMART" id="SM00903">
    <property type="entry name" value="Flavin_Reduct"/>
    <property type="match status" value="1"/>
</dbReference>
<evidence type="ECO:0000313" key="3">
    <source>
        <dbReference type="EMBL" id="GGW75573.1"/>
    </source>
</evidence>